<organism evidence="3">
    <name type="scientific">Tanacetum cinerariifolium</name>
    <name type="common">Dalmatian daisy</name>
    <name type="synonym">Chrysanthemum cinerariifolium</name>
    <dbReference type="NCBI Taxonomy" id="118510"/>
    <lineage>
        <taxon>Eukaryota</taxon>
        <taxon>Viridiplantae</taxon>
        <taxon>Streptophyta</taxon>
        <taxon>Embryophyta</taxon>
        <taxon>Tracheophyta</taxon>
        <taxon>Spermatophyta</taxon>
        <taxon>Magnoliopsida</taxon>
        <taxon>eudicotyledons</taxon>
        <taxon>Gunneridae</taxon>
        <taxon>Pentapetalae</taxon>
        <taxon>asterids</taxon>
        <taxon>campanulids</taxon>
        <taxon>Asterales</taxon>
        <taxon>Asteraceae</taxon>
        <taxon>Asteroideae</taxon>
        <taxon>Anthemideae</taxon>
        <taxon>Anthemidinae</taxon>
        <taxon>Tanacetum</taxon>
    </lineage>
</organism>
<dbReference type="PANTHER" id="PTHR19375">
    <property type="entry name" value="HEAT SHOCK PROTEIN 70KDA"/>
    <property type="match status" value="1"/>
</dbReference>
<name>A0A6L2NDQ4_TANCI</name>
<dbReference type="InterPro" id="IPR029047">
    <property type="entry name" value="HSP70_peptide-bd_sf"/>
</dbReference>
<proteinExistence type="predicted"/>
<dbReference type="InterPro" id="IPR043129">
    <property type="entry name" value="ATPase_NBD"/>
</dbReference>
<reference evidence="3" key="1">
    <citation type="journal article" date="2019" name="Sci. Rep.">
        <title>Draft genome of Tanacetum cinerariifolium, the natural source of mosquito coil.</title>
        <authorList>
            <person name="Yamashiro T."/>
            <person name="Shiraishi A."/>
            <person name="Satake H."/>
            <person name="Nakayama K."/>
        </authorList>
    </citation>
    <scope>NUCLEOTIDE SEQUENCE</scope>
</reference>
<keyword evidence="2" id="KW-0067">ATP-binding</keyword>
<comment type="caution">
    <text evidence="3">The sequence shown here is derived from an EMBL/GenBank/DDBJ whole genome shotgun (WGS) entry which is preliminary data.</text>
</comment>
<dbReference type="PROSITE" id="PS01036">
    <property type="entry name" value="HSP70_3"/>
    <property type="match status" value="1"/>
</dbReference>
<evidence type="ECO:0000313" key="3">
    <source>
        <dbReference type="EMBL" id="GEU84361.1"/>
    </source>
</evidence>
<dbReference type="Gene3D" id="3.30.420.40">
    <property type="match status" value="2"/>
</dbReference>
<dbReference type="InterPro" id="IPR013126">
    <property type="entry name" value="Hsp_70_fam"/>
</dbReference>
<sequence length="251" mass="27663">MEFSRAKFEELNDGFFRKCLQHVDDCLKDGNMNKNKVDDVVIVGGSTRIPKIQQMLMDFFDGKSLCKSINADEAVAYGAAVLAANLNGSGSKNTQDLVPSDVTPLSLGVEIKEVEMSVVIPRNTPIPTTMRSSYQTRYDNQEFIPVNVYQGEGNKTKDNIFLDSFKLEGVPPAPAEDPFEDHSAPLAISPFHDYPYIKVMQAHNATNSESPIPPPRAPIAPPTVLPPSLVLQPSSLFDPQNFFLLDEILPP</sequence>
<keyword evidence="1" id="KW-0547">Nucleotide-binding</keyword>
<dbReference type="Gene3D" id="3.90.640.10">
    <property type="entry name" value="Actin, Chain A, domain 4"/>
    <property type="match status" value="1"/>
</dbReference>
<protein>
    <submittedName>
        <fullName evidence="3">Heat shock cognate 70 kDa protein-like</fullName>
    </submittedName>
</protein>
<dbReference type="EMBL" id="BKCJ010008875">
    <property type="protein sequence ID" value="GEU84361.1"/>
    <property type="molecule type" value="Genomic_DNA"/>
</dbReference>
<keyword evidence="3" id="KW-0346">Stress response</keyword>
<dbReference type="Gene3D" id="2.60.34.10">
    <property type="entry name" value="Substrate Binding Domain Of DNAk, Chain A, domain 1"/>
    <property type="match status" value="1"/>
</dbReference>
<evidence type="ECO:0000256" key="1">
    <source>
        <dbReference type="ARBA" id="ARBA00022741"/>
    </source>
</evidence>
<dbReference type="SUPFAM" id="SSF100920">
    <property type="entry name" value="Heat shock protein 70kD (HSP70), peptide-binding domain"/>
    <property type="match status" value="1"/>
</dbReference>
<dbReference type="GO" id="GO:0005524">
    <property type="term" value="F:ATP binding"/>
    <property type="evidence" value="ECO:0007669"/>
    <property type="project" value="UniProtKB-KW"/>
</dbReference>
<dbReference type="InterPro" id="IPR018181">
    <property type="entry name" value="Heat_shock_70_CS"/>
</dbReference>
<evidence type="ECO:0000256" key="2">
    <source>
        <dbReference type="ARBA" id="ARBA00022840"/>
    </source>
</evidence>
<gene>
    <name evidence="3" type="ORF">Tci_056339</name>
</gene>
<accession>A0A6L2NDQ4</accession>
<dbReference type="PRINTS" id="PR00301">
    <property type="entry name" value="HEATSHOCK70"/>
</dbReference>
<dbReference type="AlphaFoldDB" id="A0A6L2NDQ4"/>
<dbReference type="Pfam" id="PF00012">
    <property type="entry name" value="HSP70"/>
    <property type="match status" value="1"/>
</dbReference>
<dbReference type="GO" id="GO:0140662">
    <property type="term" value="F:ATP-dependent protein folding chaperone"/>
    <property type="evidence" value="ECO:0007669"/>
    <property type="project" value="InterPro"/>
</dbReference>
<dbReference type="SUPFAM" id="SSF53067">
    <property type="entry name" value="Actin-like ATPase domain"/>
    <property type="match status" value="1"/>
</dbReference>